<keyword evidence="5" id="KW-0833">Ubl conjugation pathway</keyword>
<dbReference type="InterPro" id="IPR040909">
    <property type="entry name" value="CHFR_Znf-CRD"/>
</dbReference>
<sequence>MEPRYSQESDVVMMETGGSQESDAAMETGECSAPAIPLPKPWAKLVPLDSKYSDVEIALDEMVVCSETSFLSLDKHEWCKIVKKLDKRSATLQNLSSISINVDGVVIEKGDAVAIKHDSAIVSGTDNEGYLSYKFEVTPISKYCKIPIKIPFDIEHAKCSICLNIWHDVVTVAPCLHNFCNGCFSEWLRRSLKNGSSVLCPHCRGIVHFVGRNHFLHNIEQAIFGSDASLQRSNEEVAYLDRRATIKSNLVSIFLFSSTEFRGFQCIQATVHLQCSSCGGMMPSRSDISVPQHCLGCDRSFCGSYWLSQGLSTNVPHTFCSHENFKPISEHTIVRIPSSTHQNNQHEQDITERCIRSMGRTLQDVVLEWIGKLDNREIGIATTNWSHFCCIGFGSPYLTIGCHVMHQKGKIAGMAMNVVRNTTM</sequence>
<organism evidence="11 12">
    <name type="scientific">Stephania yunnanensis</name>
    <dbReference type="NCBI Taxonomy" id="152371"/>
    <lineage>
        <taxon>Eukaryota</taxon>
        <taxon>Viridiplantae</taxon>
        <taxon>Streptophyta</taxon>
        <taxon>Embryophyta</taxon>
        <taxon>Tracheophyta</taxon>
        <taxon>Spermatophyta</taxon>
        <taxon>Magnoliopsida</taxon>
        <taxon>Ranunculales</taxon>
        <taxon>Menispermaceae</taxon>
        <taxon>Menispermoideae</taxon>
        <taxon>Cissampelideae</taxon>
        <taxon>Stephania</taxon>
    </lineage>
</organism>
<dbReference type="PROSITE" id="PS50089">
    <property type="entry name" value="ZF_RING_2"/>
    <property type="match status" value="1"/>
</dbReference>
<reference evidence="11 12" key="1">
    <citation type="submission" date="2024-01" db="EMBL/GenBank/DDBJ databases">
        <title>Genome assemblies of Stephania.</title>
        <authorList>
            <person name="Yang L."/>
        </authorList>
    </citation>
    <scope>NUCLEOTIDE SEQUENCE [LARGE SCALE GENOMIC DNA]</scope>
    <source>
        <strain evidence="11">YNDBR</strain>
        <tissue evidence="11">Leaf</tissue>
    </source>
</reference>
<evidence type="ECO:0000256" key="6">
    <source>
        <dbReference type="ARBA" id="ARBA00022833"/>
    </source>
</evidence>
<evidence type="ECO:0000313" key="12">
    <source>
        <dbReference type="Proteomes" id="UP001420932"/>
    </source>
</evidence>
<evidence type="ECO:0000256" key="9">
    <source>
        <dbReference type="PROSITE-ProRule" id="PRU00175"/>
    </source>
</evidence>
<dbReference type="Proteomes" id="UP001420932">
    <property type="component" value="Unassembled WGS sequence"/>
</dbReference>
<evidence type="ECO:0000259" key="10">
    <source>
        <dbReference type="PROSITE" id="PS50089"/>
    </source>
</evidence>
<comment type="subcellular location">
    <subcellularLocation>
        <location evidence="1">Nucleus</location>
    </subcellularLocation>
</comment>
<evidence type="ECO:0000256" key="4">
    <source>
        <dbReference type="ARBA" id="ARBA00022771"/>
    </source>
</evidence>
<dbReference type="InterPro" id="IPR052256">
    <property type="entry name" value="E3_ubiquitin-ligase_CHFR"/>
</dbReference>
<keyword evidence="6" id="KW-0862">Zinc</keyword>
<protein>
    <recommendedName>
        <fullName evidence="10">RING-type domain-containing protein</fullName>
    </recommendedName>
</protein>
<dbReference type="GO" id="GO:0006511">
    <property type="term" value="P:ubiquitin-dependent protein catabolic process"/>
    <property type="evidence" value="ECO:0007669"/>
    <property type="project" value="TreeGrafter"/>
</dbReference>
<dbReference type="InterPro" id="IPR018957">
    <property type="entry name" value="Znf_C3HC4_RING-type"/>
</dbReference>
<dbReference type="AlphaFoldDB" id="A0AAP0JL02"/>
<dbReference type="GO" id="GO:0004842">
    <property type="term" value="F:ubiquitin-protein transferase activity"/>
    <property type="evidence" value="ECO:0007669"/>
    <property type="project" value="TreeGrafter"/>
</dbReference>
<proteinExistence type="predicted"/>
<dbReference type="EMBL" id="JBBNAF010000006">
    <property type="protein sequence ID" value="KAK9134777.1"/>
    <property type="molecule type" value="Genomic_DNA"/>
</dbReference>
<dbReference type="PANTHER" id="PTHR16079:SF4">
    <property type="entry name" value="E3 UBIQUITIN-PROTEIN LIGASE CHFR"/>
    <property type="match status" value="1"/>
</dbReference>
<keyword evidence="2" id="KW-0808">Transferase</keyword>
<dbReference type="InterPro" id="IPR013083">
    <property type="entry name" value="Znf_RING/FYVE/PHD"/>
</dbReference>
<keyword evidence="7" id="KW-0539">Nucleus</keyword>
<keyword evidence="12" id="KW-1185">Reference proteome</keyword>
<keyword evidence="4 9" id="KW-0863">Zinc-finger</keyword>
<evidence type="ECO:0000256" key="1">
    <source>
        <dbReference type="ARBA" id="ARBA00004123"/>
    </source>
</evidence>
<dbReference type="InterPro" id="IPR001841">
    <property type="entry name" value="Znf_RING"/>
</dbReference>
<keyword evidence="3" id="KW-0479">Metal-binding</keyword>
<gene>
    <name evidence="11" type="ORF">Syun_014107</name>
</gene>
<dbReference type="PANTHER" id="PTHR16079">
    <property type="entry name" value="UBIQUITIN LIGASE PROTEIN CHFR"/>
    <property type="match status" value="1"/>
</dbReference>
<evidence type="ECO:0000256" key="3">
    <source>
        <dbReference type="ARBA" id="ARBA00022723"/>
    </source>
</evidence>
<comment type="caution">
    <text evidence="11">The sequence shown here is derived from an EMBL/GenBank/DDBJ whole genome shotgun (WGS) entry which is preliminary data.</text>
</comment>
<evidence type="ECO:0000313" key="11">
    <source>
        <dbReference type="EMBL" id="KAK9134777.1"/>
    </source>
</evidence>
<evidence type="ECO:0000256" key="2">
    <source>
        <dbReference type="ARBA" id="ARBA00022679"/>
    </source>
</evidence>
<evidence type="ECO:0000256" key="8">
    <source>
        <dbReference type="ARBA" id="ARBA00023306"/>
    </source>
</evidence>
<dbReference type="Gene3D" id="3.30.40.10">
    <property type="entry name" value="Zinc/RING finger domain, C3HC4 (zinc finger)"/>
    <property type="match status" value="1"/>
</dbReference>
<evidence type="ECO:0000256" key="5">
    <source>
        <dbReference type="ARBA" id="ARBA00022786"/>
    </source>
</evidence>
<dbReference type="Pfam" id="PF17979">
    <property type="entry name" value="zf-CRD"/>
    <property type="match status" value="1"/>
</dbReference>
<dbReference type="Gene3D" id="3.30.40.140">
    <property type="match status" value="1"/>
</dbReference>
<name>A0AAP0JL02_9MAGN</name>
<keyword evidence="8" id="KW-0131">Cell cycle</keyword>
<dbReference type="SUPFAM" id="SSF57850">
    <property type="entry name" value="RING/U-box"/>
    <property type="match status" value="1"/>
</dbReference>
<accession>A0AAP0JL02</accession>
<dbReference type="GO" id="GO:0005634">
    <property type="term" value="C:nucleus"/>
    <property type="evidence" value="ECO:0007669"/>
    <property type="project" value="UniProtKB-SubCell"/>
</dbReference>
<dbReference type="GO" id="GO:0008270">
    <property type="term" value="F:zinc ion binding"/>
    <property type="evidence" value="ECO:0007669"/>
    <property type="project" value="UniProtKB-KW"/>
</dbReference>
<dbReference type="Pfam" id="PF00097">
    <property type="entry name" value="zf-C3HC4"/>
    <property type="match status" value="1"/>
</dbReference>
<feature type="domain" description="RING-type" evidence="10">
    <location>
        <begin position="159"/>
        <end position="204"/>
    </location>
</feature>
<dbReference type="SMART" id="SM00184">
    <property type="entry name" value="RING"/>
    <property type="match status" value="1"/>
</dbReference>
<evidence type="ECO:0000256" key="7">
    <source>
        <dbReference type="ARBA" id="ARBA00023242"/>
    </source>
</evidence>
<dbReference type="GO" id="GO:0016567">
    <property type="term" value="P:protein ubiquitination"/>
    <property type="evidence" value="ECO:0007669"/>
    <property type="project" value="TreeGrafter"/>
</dbReference>